<protein>
    <submittedName>
        <fullName evidence="2">Uncharacterized protein</fullName>
    </submittedName>
</protein>
<evidence type="ECO:0000313" key="3">
    <source>
        <dbReference type="Proteomes" id="UP001530400"/>
    </source>
</evidence>
<dbReference type="SUPFAM" id="SSF49785">
    <property type="entry name" value="Galactose-binding domain-like"/>
    <property type="match status" value="1"/>
</dbReference>
<sequence length="461" mass="50578">MGSVLLIPLLMIYHCLTFMAAVHNDLISMERLTKPKLTINTFCTDGDRIGDDITGWNGKEYYPSFARIDMFIGGKNEDPNSETMATAYIAYDCRNEILVSSYLRLLKVPLPSLTPILTFYDLFFLQCAAAHLNADYMAEHPDVYVVEDDDESWIRLGGNASDPKLKSSVADEFAYVMKPPDDAYTIGYEGCWNISGLGASVINNFVEIHFVTNKQDTISTGKPVLKGDHICLRCPTPRTPSPSTSPFPPTPAPVRYPCPVKKVKIESTTQKALQFFEVQALSYPDANNVALQSLQATATQSSTYNNKQQFAAYKAIDGSISTFSQTNEEVGSWWQVVLNEETDLSAVNVLNRYCGSSSDLKGCLCHLSFARLSLYSNDDVIATRAFGNTCSQLAVLEEFMSCPRPTQRDVDPPPPIQCASGLFCLAASDCTPNGFAQCVDTCCTNTGSKTGKNAKVRGTLG</sequence>
<comment type="caution">
    <text evidence="2">The sequence shown here is derived from an EMBL/GenBank/DDBJ whole genome shotgun (WGS) entry which is preliminary data.</text>
</comment>
<gene>
    <name evidence="2" type="ORF">ACHAWO_002102</name>
</gene>
<proteinExistence type="predicted"/>
<dbReference type="InterPro" id="IPR008979">
    <property type="entry name" value="Galactose-bd-like_sf"/>
</dbReference>
<feature type="signal peptide" evidence="1">
    <location>
        <begin position="1"/>
        <end position="21"/>
    </location>
</feature>
<keyword evidence="3" id="KW-1185">Reference proteome</keyword>
<dbReference type="AlphaFoldDB" id="A0ABD3Q1Y8"/>
<reference evidence="2 3" key="1">
    <citation type="submission" date="2024-10" db="EMBL/GenBank/DDBJ databases">
        <title>Updated reference genomes for cyclostephanoid diatoms.</title>
        <authorList>
            <person name="Roberts W.R."/>
            <person name="Alverson A.J."/>
        </authorList>
    </citation>
    <scope>NUCLEOTIDE SEQUENCE [LARGE SCALE GENOMIC DNA]</scope>
    <source>
        <strain evidence="2 3">AJA010-31</strain>
    </source>
</reference>
<keyword evidence="1" id="KW-0732">Signal</keyword>
<organism evidence="2 3">
    <name type="scientific">Cyclotella atomus</name>
    <dbReference type="NCBI Taxonomy" id="382360"/>
    <lineage>
        <taxon>Eukaryota</taxon>
        <taxon>Sar</taxon>
        <taxon>Stramenopiles</taxon>
        <taxon>Ochrophyta</taxon>
        <taxon>Bacillariophyta</taxon>
        <taxon>Coscinodiscophyceae</taxon>
        <taxon>Thalassiosirophycidae</taxon>
        <taxon>Stephanodiscales</taxon>
        <taxon>Stephanodiscaceae</taxon>
        <taxon>Cyclotella</taxon>
    </lineage>
</organism>
<dbReference type="EMBL" id="JALLPJ020000389">
    <property type="protein sequence ID" value="KAL3793491.1"/>
    <property type="molecule type" value="Genomic_DNA"/>
</dbReference>
<dbReference type="Proteomes" id="UP001530400">
    <property type="component" value="Unassembled WGS sequence"/>
</dbReference>
<feature type="chain" id="PRO_5044793932" evidence="1">
    <location>
        <begin position="22"/>
        <end position="461"/>
    </location>
</feature>
<evidence type="ECO:0000256" key="1">
    <source>
        <dbReference type="SAM" id="SignalP"/>
    </source>
</evidence>
<evidence type="ECO:0000313" key="2">
    <source>
        <dbReference type="EMBL" id="KAL3793491.1"/>
    </source>
</evidence>
<dbReference type="Gene3D" id="2.60.120.260">
    <property type="entry name" value="Galactose-binding domain-like"/>
    <property type="match status" value="1"/>
</dbReference>
<name>A0ABD3Q1Y8_9STRA</name>
<accession>A0ABD3Q1Y8</accession>